<feature type="transmembrane region" description="Helical" evidence="1">
    <location>
        <begin position="43"/>
        <end position="65"/>
    </location>
</feature>
<keyword evidence="3" id="KW-1185">Reference proteome</keyword>
<dbReference type="EMBL" id="LT837803">
    <property type="protein sequence ID" value="SMB22769.1"/>
    <property type="molecule type" value="Genomic_DNA"/>
</dbReference>
<proteinExistence type="predicted"/>
<gene>
    <name evidence="2" type="ORF">SDENCHOL_10687</name>
</gene>
<evidence type="ECO:0000313" key="2">
    <source>
        <dbReference type="EMBL" id="SMB22769.1"/>
    </source>
</evidence>
<dbReference type="PANTHER" id="PTHR39165:SF1">
    <property type="entry name" value="DUF456 DOMAIN-CONTAINING PROTEIN"/>
    <property type="match status" value="1"/>
</dbReference>
<protein>
    <recommendedName>
        <fullName evidence="4">DUF456 domain-containing protein</fullName>
    </recommendedName>
</protein>
<keyword evidence="1" id="KW-0472">Membrane</keyword>
<sequence>MEILLLILAVLTILGGIAGTIVPLLPGTPLVFAGLWLLAFLDGYAHVGAGTLWLLGLLALLAFAVDHLAAVMGVQRAGASRQAIIGALVGGLLGFLGGLPGIIIGPVIGAMLGEWLAGRSHGQAARVGTAAGLSFIVAVALKLGIVMAMLGAFALMWWL</sequence>
<dbReference type="Proteomes" id="UP000242886">
    <property type="component" value="Chromosome SDENCHOL"/>
</dbReference>
<evidence type="ECO:0000256" key="1">
    <source>
        <dbReference type="SAM" id="Phobius"/>
    </source>
</evidence>
<keyword evidence="1" id="KW-0812">Transmembrane</keyword>
<accession>A0A7Z7MUV5</accession>
<dbReference type="InterPro" id="IPR007403">
    <property type="entry name" value="DUF456"/>
</dbReference>
<dbReference type="RefSeq" id="WP_154716067.1">
    <property type="nucleotide sequence ID" value="NZ_LT837803.1"/>
</dbReference>
<feature type="transmembrane region" description="Helical" evidence="1">
    <location>
        <begin position="85"/>
        <end position="112"/>
    </location>
</feature>
<evidence type="ECO:0000313" key="3">
    <source>
        <dbReference type="Proteomes" id="UP000242886"/>
    </source>
</evidence>
<dbReference type="AlphaFoldDB" id="A0A7Z7MUV5"/>
<organism evidence="2 3">
    <name type="scientific">Sterolibacterium denitrificans</name>
    <dbReference type="NCBI Taxonomy" id="157592"/>
    <lineage>
        <taxon>Bacteria</taxon>
        <taxon>Pseudomonadati</taxon>
        <taxon>Pseudomonadota</taxon>
        <taxon>Betaproteobacteria</taxon>
        <taxon>Nitrosomonadales</taxon>
        <taxon>Sterolibacteriaceae</taxon>
        <taxon>Sterolibacterium</taxon>
    </lineage>
</organism>
<reference evidence="2" key="1">
    <citation type="submission" date="2017-03" db="EMBL/GenBank/DDBJ databases">
        <authorList>
            <consortium name="AG Boll"/>
        </authorList>
    </citation>
    <scope>NUCLEOTIDE SEQUENCE [LARGE SCALE GENOMIC DNA]</scope>
    <source>
        <strain evidence="2">Chol</strain>
    </source>
</reference>
<keyword evidence="1" id="KW-1133">Transmembrane helix</keyword>
<dbReference type="Pfam" id="PF04306">
    <property type="entry name" value="DUF456"/>
    <property type="match status" value="1"/>
</dbReference>
<evidence type="ECO:0008006" key="4">
    <source>
        <dbReference type="Google" id="ProtNLM"/>
    </source>
</evidence>
<dbReference type="PANTHER" id="PTHR39165">
    <property type="entry name" value="IG HYPOTHETICAL 17883"/>
    <property type="match status" value="1"/>
</dbReference>
<name>A0A7Z7MUV5_9PROT</name>
<feature type="transmembrane region" description="Helical" evidence="1">
    <location>
        <begin position="132"/>
        <end position="158"/>
    </location>
</feature>